<dbReference type="InterPro" id="IPR001096">
    <property type="entry name" value="Peptidase_C13"/>
</dbReference>
<organism evidence="2 3">
    <name type="scientific">Oesophagostomum dentatum</name>
    <name type="common">Nodular worm</name>
    <dbReference type="NCBI Taxonomy" id="61180"/>
    <lineage>
        <taxon>Eukaryota</taxon>
        <taxon>Metazoa</taxon>
        <taxon>Ecdysozoa</taxon>
        <taxon>Nematoda</taxon>
        <taxon>Chromadorea</taxon>
        <taxon>Rhabditida</taxon>
        <taxon>Rhabditina</taxon>
        <taxon>Rhabditomorpha</taxon>
        <taxon>Strongyloidea</taxon>
        <taxon>Strongylidae</taxon>
        <taxon>Oesophagostomum</taxon>
    </lineage>
</organism>
<dbReference type="AlphaFoldDB" id="A0A0B1SCW8"/>
<sequence>MLPGEDMGSVRAQIRKRTYYVVVFSFSFTTSKLFFRNPYPGKLFNKPNGEDVYKGVKIDYSGRSVTPQNFLNVLKGNASGIVGGNGRVLQSLYNFWLAVVFPYCSKPNDRIFIFYSDHGGVGTLAFPIGTLTVKMLSEAMNWMYENKRYGQLVFYLEACYSGSMFDVTLSSSINAYAITAAHRNESSWATYCNTGKLPCLGDEFSVNWMEDSDVVRGSFISAYCTLQEIHKY</sequence>
<proteinExistence type="inferred from homology"/>
<comment type="similarity">
    <text evidence="1">Belongs to the peptidase C13 family.</text>
</comment>
<dbReference type="Gene3D" id="3.40.50.1460">
    <property type="match status" value="1"/>
</dbReference>
<dbReference type="PANTHER" id="PTHR12000:SF42">
    <property type="entry name" value="LEGUMAIN"/>
    <property type="match status" value="1"/>
</dbReference>
<accession>A0A0B1SCW8</accession>
<dbReference type="Pfam" id="PF01650">
    <property type="entry name" value="Peptidase_C13"/>
    <property type="match status" value="1"/>
</dbReference>
<protein>
    <submittedName>
        <fullName evidence="2">Peptidase C13 family protein</fullName>
    </submittedName>
</protein>
<name>A0A0B1SCW8_OESDE</name>
<dbReference type="OrthoDB" id="192611at2759"/>
<evidence type="ECO:0000313" key="3">
    <source>
        <dbReference type="Proteomes" id="UP000053660"/>
    </source>
</evidence>
<evidence type="ECO:0000256" key="1">
    <source>
        <dbReference type="ARBA" id="ARBA00009941"/>
    </source>
</evidence>
<reference evidence="2 3" key="1">
    <citation type="submission" date="2014-03" db="EMBL/GenBank/DDBJ databases">
        <title>Draft genome of the hookworm Oesophagostomum dentatum.</title>
        <authorList>
            <person name="Mitreva M."/>
        </authorList>
    </citation>
    <scope>NUCLEOTIDE SEQUENCE [LARGE SCALE GENOMIC DNA]</scope>
    <source>
        <strain evidence="2 3">OD-Hann</strain>
    </source>
</reference>
<dbReference type="Proteomes" id="UP000053660">
    <property type="component" value="Unassembled WGS sequence"/>
</dbReference>
<dbReference type="PANTHER" id="PTHR12000">
    <property type="entry name" value="HEMOGLOBINASE FAMILY MEMBER"/>
    <property type="match status" value="1"/>
</dbReference>
<keyword evidence="3" id="KW-1185">Reference proteome</keyword>
<dbReference type="EMBL" id="KN577189">
    <property type="protein sequence ID" value="KHJ82774.1"/>
    <property type="molecule type" value="Genomic_DNA"/>
</dbReference>
<dbReference type="GO" id="GO:0005773">
    <property type="term" value="C:vacuole"/>
    <property type="evidence" value="ECO:0007669"/>
    <property type="project" value="GOC"/>
</dbReference>
<dbReference type="GO" id="GO:0006624">
    <property type="term" value="P:vacuolar protein processing"/>
    <property type="evidence" value="ECO:0007669"/>
    <property type="project" value="TreeGrafter"/>
</dbReference>
<evidence type="ECO:0000313" key="2">
    <source>
        <dbReference type="EMBL" id="KHJ82774.1"/>
    </source>
</evidence>
<dbReference type="GO" id="GO:0004197">
    <property type="term" value="F:cysteine-type endopeptidase activity"/>
    <property type="evidence" value="ECO:0007669"/>
    <property type="project" value="TreeGrafter"/>
</dbReference>
<gene>
    <name evidence="2" type="ORF">OESDEN_17531</name>
</gene>
<dbReference type="GO" id="GO:0051603">
    <property type="term" value="P:proteolysis involved in protein catabolic process"/>
    <property type="evidence" value="ECO:0007669"/>
    <property type="project" value="TreeGrafter"/>
</dbReference>